<dbReference type="InterPro" id="IPR021110">
    <property type="entry name" value="DNA_rep_checkpnt_protein"/>
</dbReference>
<feature type="region of interest" description="Disordered" evidence="8">
    <location>
        <begin position="340"/>
        <end position="361"/>
    </location>
</feature>
<keyword evidence="10" id="KW-1185">Reference proteome</keyword>
<accession>A0A376B8E0</accession>
<dbReference type="GO" id="GO:0003688">
    <property type="term" value="F:DNA replication origin binding"/>
    <property type="evidence" value="ECO:0007669"/>
    <property type="project" value="TreeGrafter"/>
</dbReference>
<evidence type="ECO:0000256" key="8">
    <source>
        <dbReference type="SAM" id="MobiDB-lite"/>
    </source>
</evidence>
<gene>
    <name evidence="9" type="ORF">SCODWIG_02699</name>
</gene>
<evidence type="ECO:0000313" key="9">
    <source>
        <dbReference type="EMBL" id="SSD60938.1"/>
    </source>
</evidence>
<feature type="region of interest" description="Disordered" evidence="8">
    <location>
        <begin position="419"/>
        <end position="444"/>
    </location>
</feature>
<evidence type="ECO:0000256" key="2">
    <source>
        <dbReference type="ARBA" id="ARBA00007276"/>
    </source>
</evidence>
<dbReference type="InterPro" id="IPR040203">
    <property type="entry name" value="Sld2"/>
</dbReference>
<keyword evidence="4 7" id="KW-0235">DNA replication</keyword>
<evidence type="ECO:0000256" key="6">
    <source>
        <dbReference type="ARBA" id="ARBA00023306"/>
    </source>
</evidence>
<comment type="subcellular location">
    <subcellularLocation>
        <location evidence="1 7">Nucleus</location>
    </subcellularLocation>
</comment>
<dbReference type="Gene3D" id="1.10.10.1460">
    <property type="match status" value="1"/>
</dbReference>
<dbReference type="AlphaFoldDB" id="A0A376B8E0"/>
<evidence type="ECO:0000256" key="3">
    <source>
        <dbReference type="ARBA" id="ARBA00018363"/>
    </source>
</evidence>
<evidence type="ECO:0000256" key="4">
    <source>
        <dbReference type="ARBA" id="ARBA00022705"/>
    </source>
</evidence>
<evidence type="ECO:0000256" key="1">
    <source>
        <dbReference type="ARBA" id="ARBA00004123"/>
    </source>
</evidence>
<keyword evidence="6 7" id="KW-0131">Cell cycle</keyword>
<dbReference type="EMBL" id="UFAJ01000505">
    <property type="protein sequence ID" value="SSD60938.1"/>
    <property type="molecule type" value="Genomic_DNA"/>
</dbReference>
<comment type="similarity">
    <text evidence="2 7">Belongs to the SLD2 family.</text>
</comment>
<dbReference type="GO" id="GO:0000727">
    <property type="term" value="P:double-strand break repair via break-induced replication"/>
    <property type="evidence" value="ECO:0007669"/>
    <property type="project" value="TreeGrafter"/>
</dbReference>
<dbReference type="GO" id="GO:0003697">
    <property type="term" value="F:single-stranded DNA binding"/>
    <property type="evidence" value="ECO:0007669"/>
    <property type="project" value="TreeGrafter"/>
</dbReference>
<keyword evidence="5 7" id="KW-0539">Nucleus</keyword>
<dbReference type="GO" id="GO:0006270">
    <property type="term" value="P:DNA replication initiation"/>
    <property type="evidence" value="ECO:0007669"/>
    <property type="project" value="UniProtKB-UniRule"/>
</dbReference>
<reference evidence="10" key="1">
    <citation type="submission" date="2018-06" db="EMBL/GenBank/DDBJ databases">
        <authorList>
            <person name="Guldener U."/>
        </authorList>
    </citation>
    <scope>NUCLEOTIDE SEQUENCE [LARGE SCALE GENOMIC DNA]</scope>
    <source>
        <strain evidence="10">UTAD17</strain>
    </source>
</reference>
<feature type="compositionally biased region" description="Acidic residues" evidence="8">
    <location>
        <begin position="419"/>
        <end position="436"/>
    </location>
</feature>
<dbReference type="Pfam" id="PF11719">
    <property type="entry name" value="Drc1-Sld2"/>
    <property type="match status" value="1"/>
</dbReference>
<dbReference type="GO" id="GO:0031261">
    <property type="term" value="C:DNA replication preinitiation complex"/>
    <property type="evidence" value="ECO:0007669"/>
    <property type="project" value="TreeGrafter"/>
</dbReference>
<protein>
    <recommendedName>
        <fullName evidence="3 7">DNA replication regulator SLD2</fullName>
    </recommendedName>
</protein>
<comment type="function">
    <text evidence="7">Has a role in the initiation of DNA replication. Required at S-phase checkpoint.</text>
</comment>
<sequence length="480" mass="54842">MKMDVRSPLVNATNDNNINDTYLELKVKLKEWEHDFILKNKRSPQKNDIKNLPRVKQMYKNYFKCKKKIAIGGNLSNSKLYKNTPTKVNVHNTTDLPATKGTPIMQATMSENNNNSTVDMDIGPTPQINGKLVSILEMEMSPLKRIPTINITHDNYNSSDDAGTNDMTTLEKQSIASFSSSPLHQLQITNAKRKLNFDIDLNKNDDYDEFSSNNEVVDNLKLSPKRPSSILPINSPNKLLQNVSLQIKKDDANLGKTATPLPQPDVYPSTLKSDNMSPSVVSPSPLIKLSQHCSTKSLSELAKEHEQLVVEFQESNAKNIKRNLFKDIIGRGELDSKADIDSEHDLKNTEDKNENDEEEIEKSIKRNLKKRRRIIKVAAQNVPKKDSKIPKNLHRELRRLKVKKLVEYGGDSTAFMDEKEQEEEYISETGDEEEETLPSVKTKNVSRKKKYNLVSNNFRRLKIPNTKKRHRSFKRFGGKR</sequence>
<evidence type="ECO:0000256" key="5">
    <source>
        <dbReference type="ARBA" id="ARBA00023242"/>
    </source>
</evidence>
<dbReference type="PANTHER" id="PTHR28124">
    <property type="entry name" value="DNA REPLICATION REGULATOR SLD2"/>
    <property type="match status" value="1"/>
</dbReference>
<name>A0A376B8E0_9ASCO</name>
<dbReference type="Proteomes" id="UP000262825">
    <property type="component" value="Unassembled WGS sequence"/>
</dbReference>
<evidence type="ECO:0000313" key="10">
    <source>
        <dbReference type="Proteomes" id="UP000262825"/>
    </source>
</evidence>
<proteinExistence type="inferred from homology"/>
<dbReference type="CDD" id="cd22289">
    <property type="entry name" value="RecQL4_SLD2_NTD"/>
    <property type="match status" value="1"/>
</dbReference>
<dbReference type="PANTHER" id="PTHR28124:SF1">
    <property type="entry name" value="DNA REPLICATION REGULATOR SLD2"/>
    <property type="match status" value="1"/>
</dbReference>
<evidence type="ECO:0000256" key="7">
    <source>
        <dbReference type="RuleBase" id="RU367067"/>
    </source>
</evidence>
<dbReference type="VEuPathDB" id="FungiDB:SCODWIG_02699"/>
<dbReference type="GO" id="GO:1902977">
    <property type="term" value="P:mitotic DNA replication preinitiation complex assembly"/>
    <property type="evidence" value="ECO:0007669"/>
    <property type="project" value="TreeGrafter"/>
</dbReference>
<feature type="compositionally biased region" description="Basic and acidic residues" evidence="8">
    <location>
        <begin position="340"/>
        <end position="352"/>
    </location>
</feature>
<organism evidence="9 10">
    <name type="scientific">Saccharomycodes ludwigii</name>
    <dbReference type="NCBI Taxonomy" id="36035"/>
    <lineage>
        <taxon>Eukaryota</taxon>
        <taxon>Fungi</taxon>
        <taxon>Dikarya</taxon>
        <taxon>Ascomycota</taxon>
        <taxon>Saccharomycotina</taxon>
        <taxon>Saccharomycetes</taxon>
        <taxon>Saccharomycodales</taxon>
        <taxon>Saccharomycodaceae</taxon>
        <taxon>Saccharomycodes</taxon>
    </lineage>
</organism>